<organism evidence="12 13">
    <name type="scientific">Halobacillus campisalis</name>
    <dbReference type="NCBI Taxonomy" id="435909"/>
    <lineage>
        <taxon>Bacteria</taxon>
        <taxon>Bacillati</taxon>
        <taxon>Bacillota</taxon>
        <taxon>Bacilli</taxon>
        <taxon>Bacillales</taxon>
        <taxon>Bacillaceae</taxon>
        <taxon>Halobacillus</taxon>
    </lineage>
</organism>
<comment type="catalytic activity">
    <reaction evidence="8">
        <text>Hydrolysis of terminal non-reducing beta-D-fructofuranoside residues in beta-D-fructofuranosides.</text>
        <dbReference type="EC" id="3.2.1.26"/>
    </reaction>
</comment>
<dbReference type="Pfam" id="PF00251">
    <property type="entry name" value="Glyco_hydro_32N"/>
    <property type="match status" value="1"/>
</dbReference>
<comment type="function">
    <text evidence="9">Enables the bacterium to metabolize sucrose as a sole carbon source.</text>
</comment>
<dbReference type="GO" id="GO:0016787">
    <property type="term" value="F:hydrolase activity"/>
    <property type="evidence" value="ECO:0007669"/>
    <property type="project" value="UniProtKB-KW"/>
</dbReference>
<dbReference type="InterPro" id="IPR013320">
    <property type="entry name" value="ConA-like_dom_sf"/>
</dbReference>
<dbReference type="Proteomes" id="UP001596494">
    <property type="component" value="Unassembled WGS sequence"/>
</dbReference>
<dbReference type="EC" id="3.2.1.26" evidence="3 8"/>
<dbReference type="InterPro" id="IPR013189">
    <property type="entry name" value="Glyco_hydro_32_C"/>
</dbReference>
<evidence type="ECO:0000256" key="2">
    <source>
        <dbReference type="ARBA" id="ARBA00009902"/>
    </source>
</evidence>
<dbReference type="SUPFAM" id="SSF75005">
    <property type="entry name" value="Arabinanase/levansucrase/invertase"/>
    <property type="match status" value="1"/>
</dbReference>
<comment type="caution">
    <text evidence="12">The sequence shown here is derived from an EMBL/GenBank/DDBJ whole genome shotgun (WGS) entry which is preliminary data.</text>
</comment>
<name>A0ABW2K000_9BACI</name>
<comment type="pathway">
    <text evidence="1 9">Glycan biosynthesis; sucrose metabolism.</text>
</comment>
<sequence length="487" mass="56528">MSDKDTALRQQAMSEIFTHETTVSGDPYRLTFHHMPPVGLMNDPNGLIQWKGEYHLFYQWMPFKPDHGEKFWGHYISKDLVHWKHEGIALAPSEWYDKDGCYSGSAVSHEDTLYLFYTGNVFNDKGDQEEYQCVAISTDGVHFEKKGPVIHVPNGYTGDFRDPKVWKKEHKWYMVVGAKNQKAQGKVLMYESDDLLQWEFLGPIAGSNENRLGDFGYMWECPDMFELDGTDILLVSPQGLQPDGMKYNNTYQTGYFAGELSFTEPSLEHGAFVELDRGFEFYAPQTFIDDKGRRIMFGWMGVPEQMEQSHPTVNSKWIHCLTVPRVLEWNGEQIIQYPVPELEEMREAVLLHSEITIENDQKAIRGIEGRPIELQIDFEQLDDQFAIELFHYISFSYTKRDGTLTLSRPHLEDKSQTEFRRTVLKEELKKLHILIDTSSIEIFVNGGKEVFTSRMFPQPEDEDILFTSLGETTFSIEQWKLSGYVYE</sequence>
<dbReference type="InterPro" id="IPR013148">
    <property type="entry name" value="Glyco_hydro_32_N"/>
</dbReference>
<comment type="subcellular location">
    <subcellularLocation>
        <location evidence="9">Cytoplasm</location>
    </subcellularLocation>
</comment>
<keyword evidence="6 8" id="KW-0326">Glycosidase</keyword>
<dbReference type="Pfam" id="PF08244">
    <property type="entry name" value="Glyco_hydro_32C"/>
    <property type="match status" value="1"/>
</dbReference>
<keyword evidence="13" id="KW-1185">Reference proteome</keyword>
<dbReference type="InterPro" id="IPR023296">
    <property type="entry name" value="Glyco_hydro_beta-prop_sf"/>
</dbReference>
<dbReference type="SMART" id="SM00640">
    <property type="entry name" value="Glyco_32"/>
    <property type="match status" value="1"/>
</dbReference>
<evidence type="ECO:0000256" key="7">
    <source>
        <dbReference type="ARBA" id="ARBA00033367"/>
    </source>
</evidence>
<evidence type="ECO:0000256" key="4">
    <source>
        <dbReference type="ARBA" id="ARBA00019623"/>
    </source>
</evidence>
<dbReference type="PANTHER" id="PTHR43101">
    <property type="entry name" value="BETA-FRUCTOSIDASE"/>
    <property type="match status" value="1"/>
</dbReference>
<dbReference type="PANTHER" id="PTHR43101:SF1">
    <property type="entry name" value="BETA-FRUCTOSIDASE"/>
    <property type="match status" value="1"/>
</dbReference>
<dbReference type="InterPro" id="IPR051214">
    <property type="entry name" value="GH32_Enzymes"/>
</dbReference>
<evidence type="ECO:0000256" key="6">
    <source>
        <dbReference type="ARBA" id="ARBA00023295"/>
    </source>
</evidence>
<evidence type="ECO:0000313" key="13">
    <source>
        <dbReference type="Proteomes" id="UP001596494"/>
    </source>
</evidence>
<evidence type="ECO:0000256" key="5">
    <source>
        <dbReference type="ARBA" id="ARBA00022801"/>
    </source>
</evidence>
<dbReference type="EMBL" id="JBHTBY010000001">
    <property type="protein sequence ID" value="MFC7319477.1"/>
    <property type="molecule type" value="Genomic_DNA"/>
</dbReference>
<proteinExistence type="inferred from homology"/>
<dbReference type="InterPro" id="IPR006232">
    <property type="entry name" value="Suc6P_hydrolase"/>
</dbReference>
<evidence type="ECO:0000259" key="11">
    <source>
        <dbReference type="Pfam" id="PF08244"/>
    </source>
</evidence>
<comment type="similarity">
    <text evidence="2 8">Belongs to the glycosyl hydrolase 32 family.</text>
</comment>
<evidence type="ECO:0000256" key="9">
    <source>
        <dbReference type="RuleBase" id="RU365015"/>
    </source>
</evidence>
<keyword evidence="9" id="KW-0963">Cytoplasm</keyword>
<dbReference type="InterPro" id="IPR001362">
    <property type="entry name" value="Glyco_hydro_32"/>
</dbReference>
<keyword evidence="5 8" id="KW-0378">Hydrolase</keyword>
<evidence type="ECO:0000256" key="1">
    <source>
        <dbReference type="ARBA" id="ARBA00004914"/>
    </source>
</evidence>
<protein>
    <recommendedName>
        <fullName evidence="4 8">Sucrose-6-phosphate hydrolase</fullName>
        <ecNumber evidence="3 8">3.2.1.26</ecNumber>
    </recommendedName>
    <alternativeName>
        <fullName evidence="7 9">Invertase</fullName>
    </alternativeName>
</protein>
<feature type="domain" description="Glycosyl hydrolase family 32 N-terminal" evidence="10">
    <location>
        <begin position="33"/>
        <end position="338"/>
    </location>
</feature>
<evidence type="ECO:0000313" key="12">
    <source>
        <dbReference type="EMBL" id="MFC7319477.1"/>
    </source>
</evidence>
<gene>
    <name evidence="12" type="ORF">ACFQMN_01090</name>
</gene>
<dbReference type="RefSeq" id="WP_289216222.1">
    <property type="nucleotide sequence ID" value="NZ_JAPVRC010000005.1"/>
</dbReference>
<evidence type="ECO:0000256" key="3">
    <source>
        <dbReference type="ARBA" id="ARBA00012758"/>
    </source>
</evidence>
<evidence type="ECO:0000256" key="8">
    <source>
        <dbReference type="RuleBase" id="RU362110"/>
    </source>
</evidence>
<evidence type="ECO:0000259" key="10">
    <source>
        <dbReference type="Pfam" id="PF00251"/>
    </source>
</evidence>
<dbReference type="Gene3D" id="2.115.10.20">
    <property type="entry name" value="Glycosyl hydrolase domain, family 43"/>
    <property type="match status" value="1"/>
</dbReference>
<feature type="domain" description="Glycosyl hydrolase family 32 C-terminal" evidence="11">
    <location>
        <begin position="341"/>
        <end position="479"/>
    </location>
</feature>
<dbReference type="SUPFAM" id="SSF49899">
    <property type="entry name" value="Concanavalin A-like lectins/glucanases"/>
    <property type="match status" value="1"/>
</dbReference>
<reference evidence="13" key="1">
    <citation type="journal article" date="2019" name="Int. J. Syst. Evol. Microbiol.">
        <title>The Global Catalogue of Microorganisms (GCM) 10K type strain sequencing project: providing services to taxonomists for standard genome sequencing and annotation.</title>
        <authorList>
            <consortium name="The Broad Institute Genomics Platform"/>
            <consortium name="The Broad Institute Genome Sequencing Center for Infectious Disease"/>
            <person name="Wu L."/>
            <person name="Ma J."/>
        </authorList>
    </citation>
    <scope>NUCLEOTIDE SEQUENCE [LARGE SCALE GENOMIC DNA]</scope>
    <source>
        <strain evidence="13">CCUG 73951</strain>
    </source>
</reference>
<dbReference type="PROSITE" id="PS00609">
    <property type="entry name" value="GLYCOSYL_HYDROL_F32"/>
    <property type="match status" value="1"/>
</dbReference>
<dbReference type="CDD" id="cd18623">
    <property type="entry name" value="GH32_ScrB-like"/>
    <property type="match status" value="1"/>
</dbReference>
<dbReference type="Gene3D" id="2.60.120.560">
    <property type="entry name" value="Exo-inulinase, domain 1"/>
    <property type="match status" value="1"/>
</dbReference>
<keyword evidence="9" id="KW-0119">Carbohydrate metabolism</keyword>
<accession>A0ABW2K000</accession>
<dbReference type="InterPro" id="IPR018053">
    <property type="entry name" value="Glyco_hydro_32_AS"/>
</dbReference>
<dbReference type="NCBIfam" id="TIGR01322">
    <property type="entry name" value="scrB_fam"/>
    <property type="match status" value="1"/>
</dbReference>